<dbReference type="EMBL" id="LGTW01000008">
    <property type="protein sequence ID" value="KWX23474.1"/>
    <property type="molecule type" value="Genomic_DNA"/>
</dbReference>
<dbReference type="AlphaFoldDB" id="A0A132PMH9"/>
<gene>
    <name evidence="1" type="ORF">AFM11_14430</name>
</gene>
<reference evidence="1 2" key="1">
    <citation type="submission" date="2015-07" db="EMBL/GenBank/DDBJ databases">
        <title>A draft genome sequence of Mycobacterium wolinskyi.</title>
        <authorList>
            <person name="de Man T.J."/>
            <person name="Perry K.A."/>
            <person name="Coulliette A.D."/>
            <person name="Jensen B."/>
            <person name="Toney N.C."/>
            <person name="Limbago B.M."/>
            <person name="Noble-Wang J."/>
        </authorList>
    </citation>
    <scope>NUCLEOTIDE SEQUENCE [LARGE SCALE GENOMIC DNA]</scope>
    <source>
        <strain evidence="1 2">CDC_01</strain>
    </source>
</reference>
<dbReference type="PATRIC" id="fig|59750.3.peg.6995"/>
<organism evidence="1 2">
    <name type="scientific">Mycolicibacterium wolinskyi</name>
    <dbReference type="NCBI Taxonomy" id="59750"/>
    <lineage>
        <taxon>Bacteria</taxon>
        <taxon>Bacillati</taxon>
        <taxon>Actinomycetota</taxon>
        <taxon>Actinomycetes</taxon>
        <taxon>Mycobacteriales</taxon>
        <taxon>Mycobacteriaceae</taxon>
        <taxon>Mycolicibacterium</taxon>
    </lineage>
</organism>
<protein>
    <submittedName>
        <fullName evidence="1">Uncharacterized protein</fullName>
    </submittedName>
</protein>
<sequence length="717" mass="78133">MPTRTLTTGTSTQAGSRFETAAFTPLPGRLVVVFVTSAAQPLIGESITPTATSQQGEFFTLVATLKHPSAELTLTCFRALPTNAIGSGTLTFDFGGRGQRWCAWVVYEYDGVDPNGATVISDVTPVPVTAGNRLDTGLALDDKLCVAAIALDRLGGGLAPGVGSIEIDDVPIQAPFAAGELGTLERAADAGLPSVQWTWGADADAVAIAFALNPAPTPPDRVEVGPDERLIRRYEPILFLHPDEKFAPVDAKRYLEHCRLWSAFEKLWGGTGPRDIPRYWGQSPTNKEWPRIPNAQAGQLSGMANEPGTFLGDPQFDLLHYDFCLEMGGWRDETGVHESNVDVDTNNRYADGAEVARRYNDDADLGASKYWYHAEVFTEDRLTALLSTVKRPDLQSVFRDMALVDPVLLCYYLFFPHHDQHGPLQECTDSPRDQLVGSCGGDWACISLLLRRPDVGLDHVPYYIGLTGEQFGLNSDDDIWTGGPYGAHHFDDDDRINLNVYQWKPDLPNTTAGHPRIHVAPGSHSLSITAGNRLGAAFPSHAEPLHCGEFDSPSLMPGPDTPSAWETLAVVVAKILALGGIGFGAGVAEVASALMGPFPNPELGTPRPTQYPAAGTGLTIKPEGLDVPDEGPKVAWRSQNGLTLNNRRYDFIVDRAVQAWWPSDPDPYYPDDPIPRFRWGPPVEFDPLSRRAGMRFPDFWKMFFLGIADGQANKSFP</sequence>
<evidence type="ECO:0000313" key="1">
    <source>
        <dbReference type="EMBL" id="KWX23474.1"/>
    </source>
</evidence>
<dbReference type="RefSeq" id="WP_067849822.1">
    <property type="nucleotide sequence ID" value="NZ_LGTW01000008.1"/>
</dbReference>
<dbReference type="Proteomes" id="UP000070612">
    <property type="component" value="Unassembled WGS sequence"/>
</dbReference>
<accession>A0A132PMH9</accession>
<evidence type="ECO:0000313" key="2">
    <source>
        <dbReference type="Proteomes" id="UP000070612"/>
    </source>
</evidence>
<name>A0A132PMH9_9MYCO</name>
<comment type="caution">
    <text evidence="1">The sequence shown here is derived from an EMBL/GenBank/DDBJ whole genome shotgun (WGS) entry which is preliminary data.</text>
</comment>
<proteinExistence type="predicted"/>
<keyword evidence="2" id="KW-1185">Reference proteome</keyword>